<reference evidence="11 12" key="1">
    <citation type="submission" date="2023-01" db="EMBL/GenBank/DDBJ databases">
        <title>Novel species of the genus Vogesella isolated from rivers.</title>
        <authorList>
            <person name="Lu H."/>
        </authorList>
    </citation>
    <scope>NUCLEOTIDE SEQUENCE [LARGE SCALE GENOMIC DNA]</scope>
    <source>
        <strain evidence="11 12">DC21W</strain>
    </source>
</reference>
<protein>
    <recommendedName>
        <fullName evidence="9">Multidrug-efflux transporter</fullName>
    </recommendedName>
</protein>
<dbReference type="InterPro" id="IPR048279">
    <property type="entry name" value="MdtK-like"/>
</dbReference>
<feature type="transmembrane region" description="Helical" evidence="10">
    <location>
        <begin position="60"/>
        <end position="81"/>
    </location>
</feature>
<dbReference type="InterPro" id="IPR002528">
    <property type="entry name" value="MATE_fam"/>
</dbReference>
<sequence length="466" mass="49817">MLFDLNRTPAATLRQEAHTLGKLALPMMVAQIAQVATGFVDTVMAGHVSTDDLAAVSLGSSVFITVYVTLMGIASAMNPILSQQVGRGDTHQIGATARQGLWFGLVLGVLGMLLMLAIQPLLRLWLDLPASVEDKAMLFITGSAMGMPAAILHRALYAFSSSLNHTRPIMLVSICGLLLNIPLNYALIHGLAGLPALGGAGCGWATGMVMWFNAAALFAVIKYQKAYQPYGLTGGFSWPQWQRFPAFIKLGLPIGLSFFVEVSLFSFIALLVAKLGTTVVATHQAVLNFSSVIYMIPQSIGVALTIRVGQRVGAGDYRGARTVCGVGLAMGVALACLTMVWVLLGRESIMRTYSSDPAVITLGMSLMLFAAFYQLTDAMQTIASAALRGYKITTMPMVIHIVSFWLVGLGLGALLGLGHLPLPGLSLPMGVHGFWLALVISLSLAGLLLVRYLSRESRRRLHRQTA</sequence>
<dbReference type="PIRSF" id="PIRSF006603">
    <property type="entry name" value="DinF"/>
    <property type="match status" value="1"/>
</dbReference>
<dbReference type="CDD" id="cd13131">
    <property type="entry name" value="MATE_NorM_like"/>
    <property type="match status" value="1"/>
</dbReference>
<evidence type="ECO:0000313" key="11">
    <source>
        <dbReference type="EMBL" id="MDC7718541.1"/>
    </source>
</evidence>
<organism evidence="11 12">
    <name type="scientific">Vogesella aquatica</name>
    <dbReference type="NCBI Taxonomy" id="2984206"/>
    <lineage>
        <taxon>Bacteria</taxon>
        <taxon>Pseudomonadati</taxon>
        <taxon>Pseudomonadota</taxon>
        <taxon>Betaproteobacteria</taxon>
        <taxon>Neisseriales</taxon>
        <taxon>Chromobacteriaceae</taxon>
        <taxon>Vogesella</taxon>
    </lineage>
</organism>
<dbReference type="Pfam" id="PF01554">
    <property type="entry name" value="MatE"/>
    <property type="match status" value="2"/>
</dbReference>
<dbReference type="PANTHER" id="PTHR43298:SF2">
    <property type="entry name" value="FMN_FAD EXPORTER YEEO-RELATED"/>
    <property type="match status" value="1"/>
</dbReference>
<feature type="transmembrane region" description="Helical" evidence="10">
    <location>
        <begin position="101"/>
        <end position="125"/>
    </location>
</feature>
<keyword evidence="12" id="KW-1185">Reference proteome</keyword>
<feature type="transmembrane region" description="Helical" evidence="10">
    <location>
        <begin position="137"/>
        <end position="157"/>
    </location>
</feature>
<accession>A0ABT5J157</accession>
<evidence type="ECO:0000256" key="3">
    <source>
        <dbReference type="ARBA" id="ARBA00022449"/>
    </source>
</evidence>
<feature type="transmembrane region" description="Helical" evidence="10">
    <location>
        <begin position="397"/>
        <end position="420"/>
    </location>
</feature>
<keyword evidence="4" id="KW-1003">Cell membrane</keyword>
<evidence type="ECO:0000313" key="12">
    <source>
        <dbReference type="Proteomes" id="UP001219956"/>
    </source>
</evidence>
<dbReference type="NCBIfam" id="TIGR00797">
    <property type="entry name" value="matE"/>
    <property type="match status" value="1"/>
</dbReference>
<keyword evidence="2" id="KW-0813">Transport</keyword>
<proteinExistence type="predicted"/>
<evidence type="ECO:0000256" key="7">
    <source>
        <dbReference type="ARBA" id="ARBA00023065"/>
    </source>
</evidence>
<feature type="transmembrane region" description="Helical" evidence="10">
    <location>
        <begin position="357"/>
        <end position="376"/>
    </location>
</feature>
<dbReference type="Proteomes" id="UP001219956">
    <property type="component" value="Unassembled WGS sequence"/>
</dbReference>
<evidence type="ECO:0000256" key="2">
    <source>
        <dbReference type="ARBA" id="ARBA00022448"/>
    </source>
</evidence>
<keyword evidence="7" id="KW-0406">Ion transport</keyword>
<gene>
    <name evidence="11" type="ORF">PQU95_15130</name>
</gene>
<feature type="transmembrane region" description="Helical" evidence="10">
    <location>
        <begin position="169"/>
        <end position="188"/>
    </location>
</feature>
<dbReference type="InterPro" id="IPR050222">
    <property type="entry name" value="MATE_MdtK"/>
</dbReference>
<feature type="transmembrane region" description="Helical" evidence="10">
    <location>
        <begin position="432"/>
        <end position="453"/>
    </location>
</feature>
<feature type="transmembrane region" description="Helical" evidence="10">
    <location>
        <begin position="250"/>
        <end position="273"/>
    </location>
</feature>
<keyword evidence="8 10" id="KW-0472">Membrane</keyword>
<feature type="transmembrane region" description="Helical" evidence="10">
    <location>
        <begin position="320"/>
        <end position="345"/>
    </location>
</feature>
<dbReference type="RefSeq" id="WP_272752782.1">
    <property type="nucleotide sequence ID" value="NZ_JAQQLF010000021.1"/>
</dbReference>
<keyword evidence="5 10" id="KW-0812">Transmembrane</keyword>
<comment type="subcellular location">
    <subcellularLocation>
        <location evidence="1">Cell inner membrane</location>
        <topology evidence="1">Multi-pass membrane protein</topology>
    </subcellularLocation>
</comment>
<evidence type="ECO:0000256" key="9">
    <source>
        <dbReference type="ARBA" id="ARBA00031636"/>
    </source>
</evidence>
<dbReference type="PANTHER" id="PTHR43298">
    <property type="entry name" value="MULTIDRUG RESISTANCE PROTEIN NORM-RELATED"/>
    <property type="match status" value="1"/>
</dbReference>
<name>A0ABT5J157_9NEIS</name>
<dbReference type="EMBL" id="JAQQLF010000021">
    <property type="protein sequence ID" value="MDC7718541.1"/>
    <property type="molecule type" value="Genomic_DNA"/>
</dbReference>
<comment type="caution">
    <text evidence="11">The sequence shown here is derived from an EMBL/GenBank/DDBJ whole genome shotgun (WGS) entry which is preliminary data.</text>
</comment>
<feature type="transmembrane region" description="Helical" evidence="10">
    <location>
        <begin position="20"/>
        <end position="40"/>
    </location>
</feature>
<evidence type="ECO:0000256" key="8">
    <source>
        <dbReference type="ARBA" id="ARBA00023136"/>
    </source>
</evidence>
<evidence type="ECO:0000256" key="10">
    <source>
        <dbReference type="SAM" id="Phobius"/>
    </source>
</evidence>
<evidence type="ECO:0000256" key="5">
    <source>
        <dbReference type="ARBA" id="ARBA00022692"/>
    </source>
</evidence>
<evidence type="ECO:0000256" key="6">
    <source>
        <dbReference type="ARBA" id="ARBA00022989"/>
    </source>
</evidence>
<evidence type="ECO:0000256" key="4">
    <source>
        <dbReference type="ARBA" id="ARBA00022475"/>
    </source>
</evidence>
<keyword evidence="3" id="KW-0050">Antiport</keyword>
<feature type="transmembrane region" description="Helical" evidence="10">
    <location>
        <begin position="285"/>
        <end position="308"/>
    </location>
</feature>
<keyword evidence="6 10" id="KW-1133">Transmembrane helix</keyword>
<feature type="transmembrane region" description="Helical" evidence="10">
    <location>
        <begin position="194"/>
        <end position="221"/>
    </location>
</feature>
<evidence type="ECO:0000256" key="1">
    <source>
        <dbReference type="ARBA" id="ARBA00004429"/>
    </source>
</evidence>